<dbReference type="InterPro" id="IPR001509">
    <property type="entry name" value="Epimerase_deHydtase"/>
</dbReference>
<proteinExistence type="predicted"/>
<feature type="domain" description="NAD-dependent epimerase/dehydratase" evidence="1">
    <location>
        <begin position="5"/>
        <end position="237"/>
    </location>
</feature>
<dbReference type="SUPFAM" id="SSF51735">
    <property type="entry name" value="NAD(P)-binding Rossmann-fold domains"/>
    <property type="match status" value="1"/>
</dbReference>
<dbReference type="RefSeq" id="WP_158948619.1">
    <property type="nucleotide sequence ID" value="NZ_CP046400.1"/>
</dbReference>
<dbReference type="PANTHER" id="PTHR43245:SF13">
    <property type="entry name" value="UDP-D-APIOSE_UDP-D-XYLOSE SYNTHASE 2"/>
    <property type="match status" value="1"/>
</dbReference>
<dbReference type="InterPro" id="IPR036291">
    <property type="entry name" value="NAD(P)-bd_dom_sf"/>
</dbReference>
<dbReference type="PANTHER" id="PTHR43245">
    <property type="entry name" value="BIFUNCTIONAL POLYMYXIN RESISTANCE PROTEIN ARNA"/>
    <property type="match status" value="1"/>
</dbReference>
<evidence type="ECO:0000313" key="3">
    <source>
        <dbReference type="Proteomes" id="UP000428328"/>
    </source>
</evidence>
<sequence length="317" mass="35797">MKTYFVTGAMGFVGSHFSELLLKKGAKVIGLDLGPHAPHLLDYDNFTFVQDTVKNDDILKRCVDMADYVCHIAGIAEPDQYVKTPRKVIDITAFVGIKLIEMCRLTGKLFFLTSTSEIYGNNPNVPFKETDNRVLGPTSTNRWCYSSSKAILEHYLMACAHAKELDSVIVRLFNVYGPRLRGRVVANYLENALQGKNLIVHGDGSQTRSFTYIDDVVDAFDRLIHDEKCFNEIFNVGNPVETSILEFAKAVQKVSDKPIDLEYMTHAEYYGKSYEDIDRRVPDVSKLEKFTGWVPTTTLEDGLEKTFAYMKAKAAEK</sequence>
<accession>A0A6I6JIW6</accession>
<dbReference type="Proteomes" id="UP000428328">
    <property type="component" value="Chromosome"/>
</dbReference>
<evidence type="ECO:0000259" key="1">
    <source>
        <dbReference type="Pfam" id="PF01370"/>
    </source>
</evidence>
<dbReference type="AlphaFoldDB" id="A0A6I6JIW6"/>
<organism evidence="2 3">
    <name type="scientific">Pseudodesulfovibrio cashew</name>
    <dbReference type="NCBI Taxonomy" id="2678688"/>
    <lineage>
        <taxon>Bacteria</taxon>
        <taxon>Pseudomonadati</taxon>
        <taxon>Thermodesulfobacteriota</taxon>
        <taxon>Desulfovibrionia</taxon>
        <taxon>Desulfovibrionales</taxon>
        <taxon>Desulfovibrionaceae</taxon>
    </lineage>
</organism>
<evidence type="ECO:0000313" key="2">
    <source>
        <dbReference type="EMBL" id="QGY40888.1"/>
    </source>
</evidence>
<dbReference type="Pfam" id="PF01370">
    <property type="entry name" value="Epimerase"/>
    <property type="match status" value="1"/>
</dbReference>
<keyword evidence="3" id="KW-1185">Reference proteome</keyword>
<dbReference type="EMBL" id="CP046400">
    <property type="protein sequence ID" value="QGY40888.1"/>
    <property type="molecule type" value="Genomic_DNA"/>
</dbReference>
<dbReference type="KEGG" id="psel:GM415_12360"/>
<name>A0A6I6JIW6_9BACT</name>
<gene>
    <name evidence="2" type="ORF">GM415_12360</name>
</gene>
<dbReference type="Gene3D" id="3.40.50.720">
    <property type="entry name" value="NAD(P)-binding Rossmann-like Domain"/>
    <property type="match status" value="1"/>
</dbReference>
<dbReference type="InterPro" id="IPR050177">
    <property type="entry name" value="Lipid_A_modif_metabolic_enz"/>
</dbReference>
<dbReference type="PRINTS" id="PR01713">
    <property type="entry name" value="NUCEPIMERASE"/>
</dbReference>
<reference evidence="2 3" key="1">
    <citation type="submission" date="2019-11" db="EMBL/GenBank/DDBJ databases">
        <authorList>
            <person name="Zheng R.K."/>
            <person name="Sun C.M."/>
        </authorList>
    </citation>
    <scope>NUCLEOTIDE SEQUENCE [LARGE SCALE GENOMIC DNA]</scope>
    <source>
        <strain evidence="2 3">SRB007</strain>
    </source>
</reference>
<protein>
    <submittedName>
        <fullName evidence="2">NAD-dependent epimerase/dehydratase family protein</fullName>
    </submittedName>
</protein>